<evidence type="ECO:0000313" key="1">
    <source>
        <dbReference type="EMBL" id="OCA14167.1"/>
    </source>
</evidence>
<dbReference type="AlphaFoldDB" id="A0A1B8XU55"/>
<gene>
    <name evidence="1" type="ORF">XENTR_v90027669mg</name>
</gene>
<reference evidence="1" key="1">
    <citation type="submission" date="2009-11" db="EMBL/GenBank/DDBJ databases">
        <authorList>
            <consortium name="US DOE Joint Genome Institute (JGI-PGF)"/>
            <person name="Ottilar R."/>
            <person name="Schmutz J."/>
            <person name="Salamov A."/>
            <person name="Cheng J.F."/>
            <person name="Lucas S."/>
            <person name="Pitluck S."/>
            <person name="Gundlach H."/>
            <person name="Guo Y."/>
            <person name="Haberer G."/>
            <person name="Nasrallah J."/>
            <person name="Mayer K.F.X."/>
            <person name="van de Peer Y."/>
            <person name="Weigel D."/>
            <person name="Grigoriev I.V."/>
        </authorList>
    </citation>
    <scope>NUCLEOTIDE SEQUENCE</scope>
    <source>
        <strain evidence="1">Nigerian</strain>
    </source>
</reference>
<name>A0A1B8XU55_XENTR</name>
<protein>
    <submittedName>
        <fullName evidence="1">Uncharacterized protein</fullName>
    </submittedName>
</protein>
<reference evidence="1" key="3">
    <citation type="submission" date="2016-05" db="EMBL/GenBank/DDBJ databases">
        <title>WGS assembly of Xenopus tropicalis.</title>
        <authorList>
            <person name="Sessions A."/>
            <person name="Jenkins J."/>
            <person name="Mitros T."/>
            <person name="Lyons J.T."/>
            <person name="Dichmann D.S."/>
            <person name="Robert J."/>
            <person name="Harland R.M."/>
            <person name="Rokhsar D.S."/>
        </authorList>
    </citation>
    <scope>NUCLEOTIDE SEQUENCE</scope>
    <source>
        <strain evidence="1">Nigerian</strain>
    </source>
</reference>
<sequence length="92" mass="10316">MLGVVVQEQPQVEQKWFPHPAGAEGQPLATNENPVWPPGVVGIGRARALLTSPRRVYKSKEAWKESEQYESNSVHEHVLAALSLQILFLFKI</sequence>
<reference evidence="1" key="2">
    <citation type="journal article" date="2010" name="Science">
        <title>The genome of the Western clawed frog Xenopus tropicalis.</title>
        <authorList>
            <person name="Hellsten U."/>
            <person name="Harland R.M."/>
            <person name="Gilchrist M.J."/>
            <person name="Hendrix D."/>
            <person name="Jurka J."/>
            <person name="Kapitonov V."/>
            <person name="Ovcharenko I."/>
            <person name="Putnam N.H."/>
            <person name="Shu S."/>
            <person name="Taher L."/>
            <person name="Blitz I.L."/>
            <person name="Blumberg B."/>
            <person name="Dichmann D.S."/>
            <person name="Dubchak I."/>
            <person name="Amaya E."/>
            <person name="Detter J.C."/>
            <person name="Fletcher R."/>
            <person name="Gerhard D.S."/>
            <person name="Goodstein D."/>
            <person name="Graves T."/>
            <person name="Grigoriev I.V."/>
            <person name="Grimwood J."/>
            <person name="Kawashima T."/>
            <person name="Lindquist E."/>
            <person name="Lucas S.M."/>
            <person name="Mead P.E."/>
            <person name="Mitros T."/>
            <person name="Ogino H."/>
            <person name="Ohta Y."/>
            <person name="Poliakov A.V."/>
            <person name="Pollet N."/>
            <person name="Robert J."/>
            <person name="Salamov A."/>
            <person name="Sater A.K."/>
            <person name="Schmutz J."/>
            <person name="Terry A."/>
            <person name="Vize P.D."/>
            <person name="Warren W.C."/>
            <person name="Wells D."/>
            <person name="Wills A."/>
            <person name="Wilson R.K."/>
            <person name="Zimmerman L.B."/>
            <person name="Zorn A.M."/>
            <person name="Grainger R."/>
            <person name="Grammer T."/>
            <person name="Khokha M.K."/>
            <person name="Richardson P.M."/>
            <person name="Rokhsar D.S."/>
        </authorList>
    </citation>
    <scope>NUCLEOTIDE SEQUENCE [LARGE SCALE GENOMIC DNA]</scope>
    <source>
        <strain evidence="1">Nigerian</strain>
    </source>
</reference>
<accession>A0A1B8XU55</accession>
<organism evidence="1">
    <name type="scientific">Xenopus tropicalis</name>
    <name type="common">Western clawed frog</name>
    <name type="synonym">Silurana tropicalis</name>
    <dbReference type="NCBI Taxonomy" id="8364"/>
    <lineage>
        <taxon>Eukaryota</taxon>
        <taxon>Metazoa</taxon>
        <taxon>Chordata</taxon>
        <taxon>Craniata</taxon>
        <taxon>Vertebrata</taxon>
        <taxon>Euteleostomi</taxon>
        <taxon>Amphibia</taxon>
        <taxon>Batrachia</taxon>
        <taxon>Anura</taxon>
        <taxon>Pipoidea</taxon>
        <taxon>Pipidae</taxon>
        <taxon>Xenopodinae</taxon>
        <taxon>Xenopus</taxon>
        <taxon>Silurana</taxon>
    </lineage>
</organism>
<dbReference type="EMBL" id="KV462241">
    <property type="protein sequence ID" value="OCA14167.1"/>
    <property type="molecule type" value="Genomic_DNA"/>
</dbReference>
<proteinExistence type="predicted"/>